<dbReference type="Proteomes" id="UP000436694">
    <property type="component" value="Unassembled WGS sequence"/>
</dbReference>
<evidence type="ECO:0000313" key="1">
    <source>
        <dbReference type="EMBL" id="MQY44351.1"/>
    </source>
</evidence>
<dbReference type="EMBL" id="WIXK01000014">
    <property type="protein sequence ID" value="MQY44351.1"/>
    <property type="molecule type" value="Genomic_DNA"/>
</dbReference>
<sequence length="106" mass="12112">MYLSGEHEDIRKAGIRSIGKSEWRAEWDKSENYYAVEIKKPFPWENVRSPKLSLQRTEAERLVRKLGVEKALAARKEVVTEVQRATGVSRTQARNAVDKAIRNATG</sequence>
<dbReference type="AlphaFoldDB" id="A0A844B2P4"/>
<proteinExistence type="predicted"/>
<reference evidence="1 2" key="1">
    <citation type="submission" date="2019-10" db="EMBL/GenBank/DDBJ databases">
        <title>Epibacterium sp. nov., isolated from seawater.</title>
        <authorList>
            <person name="Zhang X."/>
            <person name="Li N."/>
        </authorList>
    </citation>
    <scope>NUCLEOTIDE SEQUENCE [LARGE SCALE GENOMIC DNA]</scope>
    <source>
        <strain evidence="1 2">SM1969</strain>
    </source>
</reference>
<organism evidence="1 2">
    <name type="scientific">Tritonibacter aquimaris</name>
    <dbReference type="NCBI Taxonomy" id="2663379"/>
    <lineage>
        <taxon>Bacteria</taxon>
        <taxon>Pseudomonadati</taxon>
        <taxon>Pseudomonadota</taxon>
        <taxon>Alphaproteobacteria</taxon>
        <taxon>Rhodobacterales</taxon>
        <taxon>Paracoccaceae</taxon>
        <taxon>Tritonibacter</taxon>
    </lineage>
</organism>
<protein>
    <submittedName>
        <fullName evidence="1">Uncharacterized protein</fullName>
    </submittedName>
</protein>
<accession>A0A844B2P4</accession>
<dbReference type="RefSeq" id="WP_153549244.1">
    <property type="nucleotide sequence ID" value="NZ_WIXK01000014.1"/>
</dbReference>
<name>A0A844B2P4_9RHOB</name>
<comment type="caution">
    <text evidence="1">The sequence shown here is derived from an EMBL/GenBank/DDBJ whole genome shotgun (WGS) entry which is preliminary data.</text>
</comment>
<gene>
    <name evidence="1" type="ORF">GG681_17030</name>
</gene>
<keyword evidence="2" id="KW-1185">Reference proteome</keyword>
<evidence type="ECO:0000313" key="2">
    <source>
        <dbReference type="Proteomes" id="UP000436694"/>
    </source>
</evidence>